<proteinExistence type="predicted"/>
<keyword evidence="10" id="KW-1185">Reference proteome</keyword>
<evidence type="ECO:0000256" key="2">
    <source>
        <dbReference type="ARBA" id="ARBA00022448"/>
    </source>
</evidence>
<comment type="subcellular location">
    <subcellularLocation>
        <location evidence="1">Cell membrane</location>
        <topology evidence="1">Multi-pass membrane protein</topology>
    </subcellularLocation>
</comment>
<reference evidence="9 10" key="1">
    <citation type="submission" date="2018-01" db="EMBL/GenBank/DDBJ databases">
        <title>Whole genome sequencing of Histamine producing bacteria.</title>
        <authorList>
            <person name="Butler K."/>
        </authorList>
    </citation>
    <scope>NUCLEOTIDE SEQUENCE [LARGE SCALE GENOMIC DNA]</scope>
    <source>
        <strain evidence="9 10">DSM 100436</strain>
    </source>
</reference>
<gene>
    <name evidence="9" type="ORF">C9I98_10745</name>
</gene>
<dbReference type="OrthoDB" id="4368225at2"/>
<dbReference type="InterPro" id="IPR036259">
    <property type="entry name" value="MFS_trans_sf"/>
</dbReference>
<sequence length="395" mass="42771">MWKNTTYVKLLSAQIVSLLGTGISSITLALLAWDLAEENASAVLGTAFAIKMIAYVGLAPIFGAIAHKLPRKAFMFGLDIVRAGLILCLPFVTQAWEVYVLVFCINACSAGFTPLFQSTLPQVLPDREQYVKALSYSRLAYDLEQIISPLIAAALLMVISFRGLFIFDACTFLVSGLLILFCILPVSLPVEHGKGVWNNLKFGIQSYLQTPSLRALWIAYLAASGASAMVIVNTVVYINEVLAGGDKQTALAMAIVGLGSMVVAFKLPTLLDKFDVRTSMIAGTAAITISLLFMSALPMWFGFAIACFVLGMGMSCIQTPAGLLITRSCSEQDSASYFAANFSLSHLWWLFTYLIAGWSSAVLGLSHSYLLMGLLSAISLLLVVCYFPKQGKRLE</sequence>
<evidence type="ECO:0000313" key="9">
    <source>
        <dbReference type="EMBL" id="PSW19999.1"/>
    </source>
</evidence>
<feature type="transmembrane region" description="Helical" evidence="7">
    <location>
        <begin position="337"/>
        <end position="356"/>
    </location>
</feature>
<feature type="transmembrane region" description="Helical" evidence="7">
    <location>
        <begin position="139"/>
        <end position="159"/>
    </location>
</feature>
<accession>A0A2T3NUV6</accession>
<feature type="transmembrane region" description="Helical" evidence="7">
    <location>
        <begin position="98"/>
        <end position="118"/>
    </location>
</feature>
<evidence type="ECO:0000256" key="1">
    <source>
        <dbReference type="ARBA" id="ARBA00004651"/>
    </source>
</evidence>
<dbReference type="PROSITE" id="PS50850">
    <property type="entry name" value="MFS"/>
    <property type="match status" value="1"/>
</dbReference>
<protein>
    <submittedName>
        <fullName evidence="9">MFS transporter</fullName>
    </submittedName>
</protein>
<dbReference type="SUPFAM" id="SSF103473">
    <property type="entry name" value="MFS general substrate transporter"/>
    <property type="match status" value="1"/>
</dbReference>
<dbReference type="CDD" id="cd06173">
    <property type="entry name" value="MFS_MefA_like"/>
    <property type="match status" value="1"/>
</dbReference>
<dbReference type="AlphaFoldDB" id="A0A2T3NUV6"/>
<keyword evidence="2" id="KW-0813">Transport</keyword>
<dbReference type="PANTHER" id="PTHR43266:SF2">
    <property type="entry name" value="MAJOR FACILITATOR SUPERFAMILY (MFS) PROFILE DOMAIN-CONTAINING PROTEIN"/>
    <property type="match status" value="1"/>
</dbReference>
<dbReference type="Proteomes" id="UP000241771">
    <property type="component" value="Unassembled WGS sequence"/>
</dbReference>
<keyword evidence="4 7" id="KW-0812">Transmembrane</keyword>
<evidence type="ECO:0000256" key="7">
    <source>
        <dbReference type="SAM" id="Phobius"/>
    </source>
</evidence>
<evidence type="ECO:0000256" key="4">
    <source>
        <dbReference type="ARBA" id="ARBA00022692"/>
    </source>
</evidence>
<dbReference type="InterPro" id="IPR011701">
    <property type="entry name" value="MFS"/>
</dbReference>
<dbReference type="GO" id="GO:0022857">
    <property type="term" value="F:transmembrane transporter activity"/>
    <property type="evidence" value="ECO:0007669"/>
    <property type="project" value="InterPro"/>
</dbReference>
<dbReference type="Gene3D" id="1.20.1250.20">
    <property type="entry name" value="MFS general substrate transporter like domains"/>
    <property type="match status" value="1"/>
</dbReference>
<evidence type="ECO:0000256" key="5">
    <source>
        <dbReference type="ARBA" id="ARBA00022989"/>
    </source>
</evidence>
<dbReference type="EMBL" id="PYMA01000005">
    <property type="protein sequence ID" value="PSW19999.1"/>
    <property type="molecule type" value="Genomic_DNA"/>
</dbReference>
<dbReference type="Pfam" id="PF07690">
    <property type="entry name" value="MFS_1"/>
    <property type="match status" value="1"/>
</dbReference>
<keyword evidence="3" id="KW-1003">Cell membrane</keyword>
<dbReference type="InterPro" id="IPR020846">
    <property type="entry name" value="MFS_dom"/>
</dbReference>
<name>A0A2T3NUV6_9GAMM</name>
<dbReference type="PANTHER" id="PTHR43266">
    <property type="entry name" value="MACROLIDE-EFFLUX PROTEIN"/>
    <property type="match status" value="1"/>
</dbReference>
<dbReference type="GO" id="GO:0005886">
    <property type="term" value="C:plasma membrane"/>
    <property type="evidence" value="ECO:0007669"/>
    <property type="project" value="UniProtKB-SubCell"/>
</dbReference>
<keyword evidence="6 7" id="KW-0472">Membrane</keyword>
<feature type="transmembrane region" description="Helical" evidence="7">
    <location>
        <begin position="42"/>
        <end position="66"/>
    </location>
</feature>
<evidence type="ECO:0000256" key="6">
    <source>
        <dbReference type="ARBA" id="ARBA00023136"/>
    </source>
</evidence>
<feature type="transmembrane region" description="Helical" evidence="7">
    <location>
        <begin position="165"/>
        <end position="184"/>
    </location>
</feature>
<feature type="transmembrane region" description="Helical" evidence="7">
    <location>
        <begin position="250"/>
        <end position="267"/>
    </location>
</feature>
<keyword evidence="5 7" id="KW-1133">Transmembrane helix</keyword>
<feature type="transmembrane region" description="Helical" evidence="7">
    <location>
        <begin position="368"/>
        <end position="387"/>
    </location>
</feature>
<evidence type="ECO:0000259" key="8">
    <source>
        <dbReference type="PROSITE" id="PS50850"/>
    </source>
</evidence>
<feature type="domain" description="Major facilitator superfamily (MFS) profile" evidence="8">
    <location>
        <begin position="6"/>
        <end position="391"/>
    </location>
</feature>
<feature type="transmembrane region" description="Helical" evidence="7">
    <location>
        <begin position="12"/>
        <end position="36"/>
    </location>
</feature>
<organism evidence="9 10">
    <name type="scientific">Photobacterium sanctipauli</name>
    <dbReference type="NCBI Taxonomy" id="1342794"/>
    <lineage>
        <taxon>Bacteria</taxon>
        <taxon>Pseudomonadati</taxon>
        <taxon>Pseudomonadota</taxon>
        <taxon>Gammaproteobacteria</taxon>
        <taxon>Vibrionales</taxon>
        <taxon>Vibrionaceae</taxon>
        <taxon>Photobacterium</taxon>
    </lineage>
</organism>
<evidence type="ECO:0000256" key="3">
    <source>
        <dbReference type="ARBA" id="ARBA00022475"/>
    </source>
</evidence>
<evidence type="ECO:0000313" key="10">
    <source>
        <dbReference type="Proteomes" id="UP000241771"/>
    </source>
</evidence>
<comment type="caution">
    <text evidence="9">The sequence shown here is derived from an EMBL/GenBank/DDBJ whole genome shotgun (WGS) entry which is preliminary data.</text>
</comment>
<feature type="transmembrane region" description="Helical" evidence="7">
    <location>
        <begin position="215"/>
        <end position="238"/>
    </location>
</feature>